<evidence type="ECO:0000256" key="2">
    <source>
        <dbReference type="SAM" id="Phobius"/>
    </source>
</evidence>
<proteinExistence type="predicted"/>
<name>A0ABT0FT65_9ACTN</name>
<sequence>MADGLPPQDGHEPQAAPDEIPWGPLLRTSWREGAFTRIAELETLCAWAYAEADEPQRARLQLVHRAAGKHIDRARAAARHRAPYRSFTGALFEAANSNCDAAEADLLRMAPDTYLLGQLPSLIDHVTRHLPPSDPRLREFDKLRADLDADGHCSERARTQLIAVARAASSAAAREYLAVHRFRNVLILSAAVLTVIAVSIAVLGVWMKEAVPLCFVPQRGQDVFLVCPAAETVLQIAGQPARPELMAAIRAATRDGDLATVELLGAVAGAVTAAVGLQGLRAGTGAFGLPVALALLKMPFGALTAFIGLLLMRGQFIPGLSALDSSAQILAWAVLFGSSQQIFTRLVDQQARAVVGRVRGARRATGDGGHADADDRAPPAGAGSGRGDQ</sequence>
<accession>A0ABT0FT65</accession>
<reference evidence="3 4" key="1">
    <citation type="submission" date="2022-04" db="EMBL/GenBank/DDBJ databases">
        <title>Genome draft of Actinomadura sp. ATCC 31491.</title>
        <authorList>
            <person name="Shi X."/>
            <person name="Du Y."/>
        </authorList>
    </citation>
    <scope>NUCLEOTIDE SEQUENCE [LARGE SCALE GENOMIC DNA]</scope>
    <source>
        <strain evidence="3 4">ATCC 31491</strain>
    </source>
</reference>
<gene>
    <name evidence="3" type="ORF">MF672_016920</name>
</gene>
<evidence type="ECO:0000256" key="1">
    <source>
        <dbReference type="SAM" id="MobiDB-lite"/>
    </source>
</evidence>
<keyword evidence="2" id="KW-0472">Membrane</keyword>
<feature type="region of interest" description="Disordered" evidence="1">
    <location>
        <begin position="1"/>
        <end position="24"/>
    </location>
</feature>
<dbReference type="Proteomes" id="UP001317259">
    <property type="component" value="Unassembled WGS sequence"/>
</dbReference>
<evidence type="ECO:0000313" key="3">
    <source>
        <dbReference type="EMBL" id="MCK2215459.1"/>
    </source>
</evidence>
<feature type="transmembrane region" description="Helical" evidence="2">
    <location>
        <begin position="185"/>
        <end position="207"/>
    </location>
</feature>
<protein>
    <submittedName>
        <fullName evidence="3">Uncharacterized protein</fullName>
    </submittedName>
</protein>
<dbReference type="EMBL" id="JAKRKC020000001">
    <property type="protein sequence ID" value="MCK2215459.1"/>
    <property type="molecule type" value="Genomic_DNA"/>
</dbReference>
<dbReference type="RefSeq" id="WP_242379896.1">
    <property type="nucleotide sequence ID" value="NZ_JAKRKC020000001.1"/>
</dbReference>
<keyword evidence="2" id="KW-1133">Transmembrane helix</keyword>
<comment type="caution">
    <text evidence="3">The sequence shown here is derived from an EMBL/GenBank/DDBJ whole genome shotgun (WGS) entry which is preliminary data.</text>
</comment>
<keyword evidence="4" id="KW-1185">Reference proteome</keyword>
<feature type="region of interest" description="Disordered" evidence="1">
    <location>
        <begin position="362"/>
        <end position="389"/>
    </location>
</feature>
<evidence type="ECO:0000313" key="4">
    <source>
        <dbReference type="Proteomes" id="UP001317259"/>
    </source>
</evidence>
<keyword evidence="2" id="KW-0812">Transmembrane</keyword>
<organism evidence="3 4">
    <name type="scientific">Actinomadura luzonensis</name>
    <dbReference type="NCBI Taxonomy" id="2805427"/>
    <lineage>
        <taxon>Bacteria</taxon>
        <taxon>Bacillati</taxon>
        <taxon>Actinomycetota</taxon>
        <taxon>Actinomycetes</taxon>
        <taxon>Streptosporangiales</taxon>
        <taxon>Thermomonosporaceae</taxon>
        <taxon>Actinomadura</taxon>
    </lineage>
</organism>
<feature type="transmembrane region" description="Helical" evidence="2">
    <location>
        <begin position="287"/>
        <end position="311"/>
    </location>
</feature>